<dbReference type="InParanoid" id="G4ZXM1"/>
<name>G4ZXM1_PHYSP</name>
<organism evidence="2 3">
    <name type="scientific">Phytophthora sojae (strain P6497)</name>
    <name type="common">Soybean stem and root rot agent</name>
    <name type="synonym">Phytophthora megasperma f. sp. glycines</name>
    <dbReference type="NCBI Taxonomy" id="1094619"/>
    <lineage>
        <taxon>Eukaryota</taxon>
        <taxon>Sar</taxon>
        <taxon>Stramenopiles</taxon>
        <taxon>Oomycota</taxon>
        <taxon>Peronosporomycetes</taxon>
        <taxon>Peronosporales</taxon>
        <taxon>Peronosporaceae</taxon>
        <taxon>Phytophthora</taxon>
    </lineage>
</organism>
<dbReference type="RefSeq" id="XP_009532917.1">
    <property type="nucleotide sequence ID" value="XM_009534622.1"/>
</dbReference>
<evidence type="ECO:0000313" key="3">
    <source>
        <dbReference type="Proteomes" id="UP000002640"/>
    </source>
</evidence>
<feature type="region of interest" description="Disordered" evidence="1">
    <location>
        <begin position="402"/>
        <end position="439"/>
    </location>
</feature>
<evidence type="ECO:0000256" key="1">
    <source>
        <dbReference type="SAM" id="MobiDB-lite"/>
    </source>
</evidence>
<evidence type="ECO:0008006" key="4">
    <source>
        <dbReference type="Google" id="ProtNLM"/>
    </source>
</evidence>
<feature type="compositionally biased region" description="Low complexity" evidence="1">
    <location>
        <begin position="111"/>
        <end position="126"/>
    </location>
</feature>
<dbReference type="EMBL" id="JH159157">
    <property type="protein sequence ID" value="EGZ12584.1"/>
    <property type="molecule type" value="Genomic_DNA"/>
</dbReference>
<dbReference type="Proteomes" id="UP000002640">
    <property type="component" value="Unassembled WGS sequence"/>
</dbReference>
<gene>
    <name evidence="2" type="ORF">PHYSODRAFT_517962</name>
</gene>
<dbReference type="GeneID" id="20659993"/>
<keyword evidence="3" id="KW-1185">Reference proteome</keyword>
<accession>G4ZXM1</accession>
<evidence type="ECO:0000313" key="2">
    <source>
        <dbReference type="EMBL" id="EGZ12584.1"/>
    </source>
</evidence>
<proteinExistence type="predicted"/>
<reference evidence="2 3" key="1">
    <citation type="journal article" date="2006" name="Science">
        <title>Phytophthora genome sequences uncover evolutionary origins and mechanisms of pathogenesis.</title>
        <authorList>
            <person name="Tyler B.M."/>
            <person name="Tripathy S."/>
            <person name="Zhang X."/>
            <person name="Dehal P."/>
            <person name="Jiang R.H."/>
            <person name="Aerts A."/>
            <person name="Arredondo F.D."/>
            <person name="Baxter L."/>
            <person name="Bensasson D."/>
            <person name="Beynon J.L."/>
            <person name="Chapman J."/>
            <person name="Damasceno C.M."/>
            <person name="Dorrance A.E."/>
            <person name="Dou D."/>
            <person name="Dickerman A.W."/>
            <person name="Dubchak I.L."/>
            <person name="Garbelotto M."/>
            <person name="Gijzen M."/>
            <person name="Gordon S.G."/>
            <person name="Govers F."/>
            <person name="Grunwald N.J."/>
            <person name="Huang W."/>
            <person name="Ivors K.L."/>
            <person name="Jones R.W."/>
            <person name="Kamoun S."/>
            <person name="Krampis K."/>
            <person name="Lamour K.H."/>
            <person name="Lee M.K."/>
            <person name="McDonald W.H."/>
            <person name="Medina M."/>
            <person name="Meijer H.J."/>
            <person name="Nordberg E.K."/>
            <person name="Maclean D.J."/>
            <person name="Ospina-Giraldo M.D."/>
            <person name="Morris P.F."/>
            <person name="Phuntumart V."/>
            <person name="Putnam N.H."/>
            <person name="Rash S."/>
            <person name="Rose J.K."/>
            <person name="Sakihama Y."/>
            <person name="Salamov A.A."/>
            <person name="Savidor A."/>
            <person name="Scheuring C.F."/>
            <person name="Smith B.M."/>
            <person name="Sobral B.W."/>
            <person name="Terry A."/>
            <person name="Torto-Alalibo T.A."/>
            <person name="Win J."/>
            <person name="Xu Z."/>
            <person name="Zhang H."/>
            <person name="Grigoriev I.V."/>
            <person name="Rokhsar D.S."/>
            <person name="Boore J.L."/>
        </authorList>
    </citation>
    <scope>NUCLEOTIDE SEQUENCE [LARGE SCALE GENOMIC DNA]</scope>
    <source>
        <strain evidence="2 3">P6497</strain>
    </source>
</reference>
<feature type="region of interest" description="Disordered" evidence="1">
    <location>
        <begin position="44"/>
        <end position="160"/>
    </location>
</feature>
<feature type="compositionally biased region" description="Acidic residues" evidence="1">
    <location>
        <begin position="46"/>
        <end position="65"/>
    </location>
</feature>
<sequence length="439" mass="48583">MAGQVVSPTIGRSGEDFPRLNGSNFPVWNARIRAALDGHGLLGFIDQEDYDGDSDSSIVDSDDDQDLKPSHPPSPTKSDDLLSDTGTLSPDGGLDADDAKRDDSTSQPKPGSSSGASSDSSSGNSSEAMATDPQSSRSAKPTPPPPVIKSFTETKRDKERRRALLRAQAKKARAKLRAAKKLASRARTKDRKTRSFLISTIDDAHVLLVEGCTSAYSIYQKLRDRYEGSTAHGDPYYINHYLVTIKYEEGTDLMAFFLTFERALKAAAEATGIVMTDEQKSLYLYHAMPSTWKPDLAIWKGSKKFIPYTDLKTNIERKVLDDYAKRKYVIENGSPETPATASETALQVIANTPHGRDDPPRRSQGCTNCQRPNHAIRDCRVLQKHLRTGTVKEGTVLSANFGIIDRKPRDDHNPFPAKQQRTQRSDDRQRPPSRNENGF</sequence>
<feature type="compositionally biased region" description="Basic and acidic residues" evidence="1">
    <location>
        <begin position="404"/>
        <end position="413"/>
    </location>
</feature>
<protein>
    <recommendedName>
        <fullName evidence="4">CCHC-type domain-containing protein</fullName>
    </recommendedName>
</protein>
<feature type="region of interest" description="Disordered" evidence="1">
    <location>
        <begin position="351"/>
        <end position="371"/>
    </location>
</feature>
<dbReference type="KEGG" id="psoj:PHYSODRAFT_517962"/>
<dbReference type="Pfam" id="PF14223">
    <property type="entry name" value="Retrotran_gag_2"/>
    <property type="match status" value="1"/>
</dbReference>
<dbReference type="AlphaFoldDB" id="G4ZXM1"/>
<feature type="region of interest" description="Disordered" evidence="1">
    <location>
        <begin position="1"/>
        <end position="24"/>
    </location>
</feature>
<dbReference type="SMR" id="G4ZXM1"/>